<reference evidence="1 2" key="1">
    <citation type="submission" date="2019-03" db="EMBL/GenBank/DDBJ databases">
        <title>Primorskyibacter sp. SS33 isolated from sediments.</title>
        <authorList>
            <person name="Xunke S."/>
        </authorList>
    </citation>
    <scope>NUCLEOTIDE SEQUENCE [LARGE SCALE GENOMIC DNA]</scope>
    <source>
        <strain evidence="1 2">SS33</strain>
    </source>
</reference>
<dbReference type="EMBL" id="SNAA01000005">
    <property type="protein sequence ID" value="TDL81364.1"/>
    <property type="molecule type" value="Genomic_DNA"/>
</dbReference>
<sequence>MANWYTADLHLNHQNVIRYCNRPFATAAEMDRAYIETLKSCIGPRDDLWILGDVAMIWNAPHREYIAALFREVAGRKHLVTGNHDNRHTAKLGWASVQQIAELRDDGTRLVLCHYPMLSWPRMHNGAVHLFGHVHTEYPGYRGAVNVGVDQWDHRPVRIDEILDRERHLPERPRIV</sequence>
<evidence type="ECO:0000313" key="1">
    <source>
        <dbReference type="EMBL" id="TDL81364.1"/>
    </source>
</evidence>
<dbReference type="RefSeq" id="WP_133396307.1">
    <property type="nucleotide sequence ID" value="NZ_SNAA01000005.1"/>
</dbReference>
<dbReference type="OrthoDB" id="5380073at2"/>
<dbReference type="Gene3D" id="3.60.21.10">
    <property type="match status" value="1"/>
</dbReference>
<keyword evidence="2" id="KW-1185">Reference proteome</keyword>
<proteinExistence type="predicted"/>
<protein>
    <submittedName>
        <fullName evidence="1">Metallophosphoesterase</fullName>
    </submittedName>
</protein>
<dbReference type="SUPFAM" id="SSF56300">
    <property type="entry name" value="Metallo-dependent phosphatases"/>
    <property type="match status" value="1"/>
</dbReference>
<gene>
    <name evidence="1" type="ORF">E2L08_06775</name>
</gene>
<name>A0A4R6AEI1_9RHOB</name>
<comment type="caution">
    <text evidence="1">The sequence shown here is derived from an EMBL/GenBank/DDBJ whole genome shotgun (WGS) entry which is preliminary data.</text>
</comment>
<accession>A0A4R6AEI1</accession>
<dbReference type="InterPro" id="IPR029052">
    <property type="entry name" value="Metallo-depent_PP-like"/>
</dbReference>
<organism evidence="1 2">
    <name type="scientific">Palleronia sediminis</name>
    <dbReference type="NCBI Taxonomy" id="2547833"/>
    <lineage>
        <taxon>Bacteria</taxon>
        <taxon>Pseudomonadati</taxon>
        <taxon>Pseudomonadota</taxon>
        <taxon>Alphaproteobacteria</taxon>
        <taxon>Rhodobacterales</taxon>
        <taxon>Roseobacteraceae</taxon>
        <taxon>Palleronia</taxon>
    </lineage>
</organism>
<evidence type="ECO:0000313" key="2">
    <source>
        <dbReference type="Proteomes" id="UP000295701"/>
    </source>
</evidence>
<dbReference type="Proteomes" id="UP000295701">
    <property type="component" value="Unassembled WGS sequence"/>
</dbReference>
<dbReference type="AlphaFoldDB" id="A0A4R6AEI1"/>